<dbReference type="Proteomes" id="UP000264062">
    <property type="component" value="Unassembled WGS sequence"/>
</dbReference>
<comment type="caution">
    <text evidence="2">The sequence shown here is derived from an EMBL/GenBank/DDBJ whole genome shotgun (WGS) entry which is preliminary data.</text>
</comment>
<keyword evidence="1" id="KW-1133">Transmembrane helix</keyword>
<evidence type="ECO:0000313" key="2">
    <source>
        <dbReference type="EMBL" id="HAV91956.1"/>
    </source>
</evidence>
<evidence type="ECO:0000313" key="3">
    <source>
        <dbReference type="Proteomes" id="UP000264062"/>
    </source>
</evidence>
<keyword evidence="1" id="KW-0812">Transmembrane</keyword>
<name>A0A350H8U0_UNCW3</name>
<proteinExistence type="predicted"/>
<accession>A0A350H8U0</accession>
<evidence type="ECO:0000256" key="1">
    <source>
        <dbReference type="SAM" id="Phobius"/>
    </source>
</evidence>
<keyword evidence="1" id="KW-0472">Membrane</keyword>
<feature type="transmembrane region" description="Helical" evidence="1">
    <location>
        <begin position="46"/>
        <end position="64"/>
    </location>
</feature>
<dbReference type="EMBL" id="DMZY01000064">
    <property type="protein sequence ID" value="HAV91956.1"/>
    <property type="molecule type" value="Genomic_DNA"/>
</dbReference>
<sequence length="96" mass="11097">MLTDWLIFAVVGVLVWFGDALVDKIFFYSESHEEIAITDISAFEIYFRSSLILLLLIIGIIVTCRTVEKAKSEELIEFERGQTLKIFDSIDEQIYN</sequence>
<organism evidence="2 3">
    <name type="scientific">candidate division WOR-3 bacterium</name>
    <dbReference type="NCBI Taxonomy" id="2052148"/>
    <lineage>
        <taxon>Bacteria</taxon>
        <taxon>Bacteria division WOR-3</taxon>
    </lineage>
</organism>
<reference evidence="2 3" key="1">
    <citation type="journal article" date="2018" name="Nat. Biotechnol.">
        <title>A standardized bacterial taxonomy based on genome phylogeny substantially revises the tree of life.</title>
        <authorList>
            <person name="Parks D.H."/>
            <person name="Chuvochina M."/>
            <person name="Waite D.W."/>
            <person name="Rinke C."/>
            <person name="Skarshewski A."/>
            <person name="Chaumeil P.A."/>
            <person name="Hugenholtz P."/>
        </authorList>
    </citation>
    <scope>NUCLEOTIDE SEQUENCE [LARGE SCALE GENOMIC DNA]</scope>
    <source>
        <strain evidence="2">UBA9956</strain>
    </source>
</reference>
<gene>
    <name evidence="2" type="ORF">DCW38_02100</name>
</gene>
<dbReference type="AlphaFoldDB" id="A0A350H8U0"/>
<protein>
    <submittedName>
        <fullName evidence="2">Uncharacterized protein</fullName>
    </submittedName>
</protein>